<dbReference type="AlphaFoldDB" id="A0AAP2GH29"/>
<dbReference type="Proteomes" id="UP001319200">
    <property type="component" value="Unassembled WGS sequence"/>
</dbReference>
<keyword evidence="1" id="KW-0808">Transferase</keyword>
<accession>A0AAP2GH29</accession>
<name>A0AAP2GH29_9BACT</name>
<evidence type="ECO:0000313" key="1">
    <source>
        <dbReference type="EMBL" id="MBT1695604.1"/>
    </source>
</evidence>
<dbReference type="Gene3D" id="3.40.50.2000">
    <property type="entry name" value="Glycogen Phosphorylase B"/>
    <property type="match status" value="1"/>
</dbReference>
<evidence type="ECO:0000313" key="2">
    <source>
        <dbReference type="Proteomes" id="UP001319200"/>
    </source>
</evidence>
<dbReference type="EMBL" id="JAHESF010000002">
    <property type="protein sequence ID" value="MBT1695604.1"/>
    <property type="molecule type" value="Genomic_DNA"/>
</dbReference>
<dbReference type="GO" id="GO:0016740">
    <property type="term" value="F:transferase activity"/>
    <property type="evidence" value="ECO:0007669"/>
    <property type="project" value="UniProtKB-KW"/>
</dbReference>
<dbReference type="SUPFAM" id="SSF53756">
    <property type="entry name" value="UDP-Glycosyltransferase/glycogen phosphorylase"/>
    <property type="match status" value="1"/>
</dbReference>
<keyword evidence="2" id="KW-1185">Reference proteome</keyword>
<dbReference type="RefSeq" id="WP_254160097.1">
    <property type="nucleotide sequence ID" value="NZ_JAHESF010000002.1"/>
</dbReference>
<dbReference type="Pfam" id="PF13528">
    <property type="entry name" value="Glyco_trans_1_3"/>
    <property type="match status" value="1"/>
</dbReference>
<proteinExistence type="predicted"/>
<sequence length="332" mass="37189">MKILYAIQGTGNGHIARAEDIVPILQQLGNLDLFVSGAQADIKLSYPVKYKSKGLSFYFGKSGGVDLVKTFRRNSSKAVYKEIRDFPVEKYDLVINDFEPISAWACNRKQVPCVALSHQSSLLSPQSPRPKSFDPVGEWILKNYAPAKAHVGFHFARFDKNIYTPVIRARVREAKVQDKGHYTVYLPAYDDKKLVPLLTRLSKVKWHVFSKHAKKPYHVGKLSVYPVNNEEFTISMATSSGVLCGAGFETPAEALYLGKKLLVVPMKSQYEQHYNAAALKQMGVPVLKKVKKKNMDKIEAWLATGDRATVEYNNIAEEAVQQALALGEAMQH</sequence>
<gene>
    <name evidence="1" type="ORF">KK083_01870</name>
</gene>
<comment type="caution">
    <text evidence="1">The sequence shown here is derived from an EMBL/GenBank/DDBJ whole genome shotgun (WGS) entry which is preliminary data.</text>
</comment>
<protein>
    <submittedName>
        <fullName evidence="1">Glycosyl transferase</fullName>
    </submittedName>
</protein>
<organism evidence="1 2">
    <name type="scientific">Chryseosolibacter histidini</name>
    <dbReference type="NCBI Taxonomy" id="2782349"/>
    <lineage>
        <taxon>Bacteria</taxon>
        <taxon>Pseudomonadati</taxon>
        <taxon>Bacteroidota</taxon>
        <taxon>Cytophagia</taxon>
        <taxon>Cytophagales</taxon>
        <taxon>Chryseotaleaceae</taxon>
        <taxon>Chryseosolibacter</taxon>
    </lineage>
</organism>
<reference evidence="1 2" key="1">
    <citation type="submission" date="2021-05" db="EMBL/GenBank/DDBJ databases">
        <title>A Polyphasic approach of four new species of the genus Ohtaekwangia: Ohtaekwangia histidinii sp. nov., Ohtaekwangia cretensis sp. nov., Ohtaekwangia indiensis sp. nov., Ohtaekwangia reichenbachii sp. nov. from diverse environment.</title>
        <authorList>
            <person name="Octaviana S."/>
        </authorList>
    </citation>
    <scope>NUCLEOTIDE SEQUENCE [LARGE SCALE GENOMIC DNA]</scope>
    <source>
        <strain evidence="1 2">PWU4</strain>
    </source>
</reference>